<feature type="region of interest" description="Disordered" evidence="1">
    <location>
        <begin position="47"/>
        <end position="90"/>
    </location>
</feature>
<dbReference type="AlphaFoldDB" id="A0A4V2MWC3"/>
<organism evidence="2 3">
    <name type="scientific">Steccherinum ochraceum</name>
    <dbReference type="NCBI Taxonomy" id="92696"/>
    <lineage>
        <taxon>Eukaryota</taxon>
        <taxon>Fungi</taxon>
        <taxon>Dikarya</taxon>
        <taxon>Basidiomycota</taxon>
        <taxon>Agaricomycotina</taxon>
        <taxon>Agaricomycetes</taxon>
        <taxon>Polyporales</taxon>
        <taxon>Steccherinaceae</taxon>
        <taxon>Steccherinum</taxon>
    </lineage>
</organism>
<feature type="compositionally biased region" description="Basic and acidic residues" evidence="1">
    <location>
        <begin position="11"/>
        <end position="27"/>
    </location>
</feature>
<comment type="caution">
    <text evidence="2">The sequence shown here is derived from an EMBL/GenBank/DDBJ whole genome shotgun (WGS) entry which is preliminary data.</text>
</comment>
<accession>A0A4V2MWC3</accession>
<gene>
    <name evidence="2" type="ORF">EIP91_002283</name>
</gene>
<proteinExistence type="predicted"/>
<evidence type="ECO:0000313" key="2">
    <source>
        <dbReference type="EMBL" id="TCD65707.1"/>
    </source>
</evidence>
<feature type="compositionally biased region" description="Polar residues" evidence="1">
    <location>
        <begin position="276"/>
        <end position="288"/>
    </location>
</feature>
<feature type="region of interest" description="Disordered" evidence="1">
    <location>
        <begin position="1"/>
        <end position="28"/>
    </location>
</feature>
<keyword evidence="3" id="KW-1185">Reference proteome</keyword>
<reference evidence="2 3" key="1">
    <citation type="submission" date="2018-11" db="EMBL/GenBank/DDBJ databases">
        <title>Genome assembly of Steccherinum ochraceum LE-BIN_3174, the white-rot fungus of the Steccherinaceae family (The Residual Polyporoid clade, Polyporales, Basidiomycota).</title>
        <authorList>
            <person name="Fedorova T.V."/>
            <person name="Glazunova O.A."/>
            <person name="Landesman E.O."/>
            <person name="Moiseenko K.V."/>
            <person name="Psurtseva N.V."/>
            <person name="Savinova O.S."/>
            <person name="Shakhova N.V."/>
            <person name="Tyazhelova T.V."/>
            <person name="Vasina D.V."/>
        </authorList>
    </citation>
    <scope>NUCLEOTIDE SEQUENCE [LARGE SCALE GENOMIC DNA]</scope>
    <source>
        <strain evidence="2 3">LE-BIN_3174</strain>
    </source>
</reference>
<sequence>MTTEVPTEFPADWHDEQEGGPRRRDYEESISGYRNYVNEMERMLGGEVDLQVTSKRESTASGTTRRGRRNSPETMRSPTRSRLGLNQFGSMDNVRQVSGRRASMELVEHRVMEDGPQRTISLWREKVAQSSLGGSRADDDGRSEVSGNSHRRQPSGESYGSRRLGDEHQRSRVESTYERSEYMVAMKPRKGGGMPRIPHPPSEAGEVAPYASSGRRSGSQVGPSPRMQTIDRIRPASPSVRRGSVGNSSYERSEHMITFPNTPPYSNGSGRSSGSPTTGQMALQHRSMSPLRTRTYVPIDAGEETTVARATTSSSVELILSDCEPSLLHIAPILSDLGIYKLEHLRAMNRLSEETRDKEVKEQALKRGVTVMEWAILLDKLQTI</sequence>
<protein>
    <submittedName>
        <fullName evidence="2">Uncharacterized protein</fullName>
    </submittedName>
</protein>
<feature type="compositionally biased region" description="Low complexity" evidence="1">
    <location>
        <begin position="266"/>
        <end position="275"/>
    </location>
</feature>
<feature type="region of interest" description="Disordered" evidence="1">
    <location>
        <begin position="129"/>
        <end position="230"/>
    </location>
</feature>
<dbReference type="EMBL" id="RWJN01000167">
    <property type="protein sequence ID" value="TCD65707.1"/>
    <property type="molecule type" value="Genomic_DNA"/>
</dbReference>
<dbReference type="Proteomes" id="UP000292702">
    <property type="component" value="Unassembled WGS sequence"/>
</dbReference>
<evidence type="ECO:0000256" key="1">
    <source>
        <dbReference type="SAM" id="MobiDB-lite"/>
    </source>
</evidence>
<feature type="region of interest" description="Disordered" evidence="1">
    <location>
        <begin position="256"/>
        <end position="288"/>
    </location>
</feature>
<evidence type="ECO:0000313" key="3">
    <source>
        <dbReference type="Proteomes" id="UP000292702"/>
    </source>
</evidence>
<feature type="compositionally biased region" description="Basic and acidic residues" evidence="1">
    <location>
        <begin position="163"/>
        <end position="181"/>
    </location>
</feature>
<dbReference type="STRING" id="92696.A0A4V2MWC3"/>
<name>A0A4V2MWC3_9APHY</name>
<dbReference type="OrthoDB" id="2989516at2759"/>